<name>A0ABU7E791_9TELE</name>
<dbReference type="InterPro" id="IPR013106">
    <property type="entry name" value="Ig_V-set"/>
</dbReference>
<dbReference type="SMART" id="SM00408">
    <property type="entry name" value="IGc2"/>
    <property type="match status" value="2"/>
</dbReference>
<dbReference type="Gene3D" id="2.60.40.10">
    <property type="entry name" value="Immunoglobulins"/>
    <property type="match status" value="2"/>
</dbReference>
<evidence type="ECO:0000313" key="3">
    <source>
        <dbReference type="EMBL" id="MED6283027.1"/>
    </source>
</evidence>
<protein>
    <recommendedName>
        <fullName evidence="2">Immunoglobulin subtype 2 domain-containing protein</fullName>
    </recommendedName>
</protein>
<keyword evidence="1" id="KW-1133">Transmembrane helix</keyword>
<comment type="caution">
    <text evidence="3">The sequence shown here is derived from an EMBL/GenBank/DDBJ whole genome shotgun (WGS) entry which is preliminary data.</text>
</comment>
<dbReference type="Proteomes" id="UP001352852">
    <property type="component" value="Unassembled WGS sequence"/>
</dbReference>
<reference evidence="3 4" key="1">
    <citation type="submission" date="2021-06" db="EMBL/GenBank/DDBJ databases">
        <authorList>
            <person name="Palmer J.M."/>
        </authorList>
    </citation>
    <scope>NUCLEOTIDE SEQUENCE [LARGE SCALE GENOMIC DNA]</scope>
    <source>
        <strain evidence="3 4">CL_MEX2019</strain>
        <tissue evidence="3">Muscle</tissue>
    </source>
</reference>
<gene>
    <name evidence="3" type="ORF">CHARACLAT_004524</name>
</gene>
<dbReference type="InterPro" id="IPR013783">
    <property type="entry name" value="Ig-like_fold"/>
</dbReference>
<dbReference type="InterPro" id="IPR036179">
    <property type="entry name" value="Ig-like_dom_sf"/>
</dbReference>
<evidence type="ECO:0000259" key="2">
    <source>
        <dbReference type="SMART" id="SM00408"/>
    </source>
</evidence>
<dbReference type="EMBL" id="JAHUTJ010049394">
    <property type="protein sequence ID" value="MED6283027.1"/>
    <property type="molecule type" value="Genomic_DNA"/>
</dbReference>
<organism evidence="3 4">
    <name type="scientific">Characodon lateralis</name>
    <dbReference type="NCBI Taxonomy" id="208331"/>
    <lineage>
        <taxon>Eukaryota</taxon>
        <taxon>Metazoa</taxon>
        <taxon>Chordata</taxon>
        <taxon>Craniata</taxon>
        <taxon>Vertebrata</taxon>
        <taxon>Euteleostomi</taxon>
        <taxon>Actinopterygii</taxon>
        <taxon>Neopterygii</taxon>
        <taxon>Teleostei</taxon>
        <taxon>Neoteleostei</taxon>
        <taxon>Acanthomorphata</taxon>
        <taxon>Ovalentaria</taxon>
        <taxon>Atherinomorphae</taxon>
        <taxon>Cyprinodontiformes</taxon>
        <taxon>Goodeidae</taxon>
        <taxon>Characodon</taxon>
    </lineage>
</organism>
<feature type="domain" description="Immunoglobulin subtype 2" evidence="2">
    <location>
        <begin position="142"/>
        <end position="209"/>
    </location>
</feature>
<feature type="transmembrane region" description="Helical" evidence="1">
    <location>
        <begin position="285"/>
        <end position="306"/>
    </location>
</feature>
<dbReference type="Pfam" id="PF07686">
    <property type="entry name" value="V-set"/>
    <property type="match status" value="1"/>
</dbReference>
<keyword evidence="1" id="KW-0812">Transmembrane</keyword>
<accession>A0ABU7E791</accession>
<sequence>MTSSLGNVWVCIFFLIYWYTCFLPVNAVHQLRALLGCRVLIPCHDRSADSDSFKWFYKENELSKGTQLYFQNKNGLKHYDTARPKVDIMPNRSLSINKFTDKDQGTYWCENCPQDVCKRDLSNFITVKREILKEIQMAFYIISGRSFTHPCPSEFSNLKWTFEATNMNERKLEQRSKIVNLNTSKILHIEHVTNTNSGKYTCWASICGGPSQKLITINLCVITDTSTLLMRNRTISVDEDPSGWLICNLSLNSDGHITTTGIYTSLATLNTTVGISEKINYFMPVIYGVSVALTFFILLGILTFYLKSRIQAAFPFHLACCGFTSEVEEESTIIYGSVIIRTPPKTRNQHTYVSDCVYSELKV</sequence>
<dbReference type="SUPFAM" id="SSF48726">
    <property type="entry name" value="Immunoglobulin"/>
    <property type="match status" value="2"/>
</dbReference>
<proteinExistence type="predicted"/>
<feature type="domain" description="Immunoglobulin subtype 2" evidence="2">
    <location>
        <begin position="34"/>
        <end position="116"/>
    </location>
</feature>
<evidence type="ECO:0000313" key="4">
    <source>
        <dbReference type="Proteomes" id="UP001352852"/>
    </source>
</evidence>
<evidence type="ECO:0000256" key="1">
    <source>
        <dbReference type="SAM" id="Phobius"/>
    </source>
</evidence>
<keyword evidence="4" id="KW-1185">Reference proteome</keyword>
<keyword evidence="1" id="KW-0472">Membrane</keyword>
<feature type="transmembrane region" description="Helical" evidence="1">
    <location>
        <begin position="6"/>
        <end position="28"/>
    </location>
</feature>
<dbReference type="InterPro" id="IPR003598">
    <property type="entry name" value="Ig_sub2"/>
</dbReference>